<dbReference type="HAMAP" id="MF_01940">
    <property type="entry name" value="RNA_CPDase"/>
    <property type="match status" value="1"/>
</dbReference>
<evidence type="ECO:0000313" key="4">
    <source>
        <dbReference type="Proteomes" id="UP000186206"/>
    </source>
</evidence>
<dbReference type="InterPro" id="IPR009097">
    <property type="entry name" value="Cyclic_Pdiesterase"/>
</dbReference>
<dbReference type="SUPFAM" id="SSF55144">
    <property type="entry name" value="LigT-like"/>
    <property type="match status" value="1"/>
</dbReference>
<dbReference type="Gene3D" id="3.90.1140.10">
    <property type="entry name" value="Cyclic phosphodiesterase"/>
    <property type="match status" value="1"/>
</dbReference>
<dbReference type="PANTHER" id="PTHR35561">
    <property type="entry name" value="RNA 2',3'-CYCLIC PHOSPHODIESTERASE"/>
    <property type="match status" value="1"/>
</dbReference>
<feature type="short sequence motif" description="HXTX 2" evidence="2">
    <location>
        <begin position="123"/>
        <end position="126"/>
    </location>
</feature>
<organism evidence="3 4">
    <name type="scientific">Vibrio ponticus</name>
    <dbReference type="NCBI Taxonomy" id="265668"/>
    <lineage>
        <taxon>Bacteria</taxon>
        <taxon>Pseudomonadati</taxon>
        <taxon>Pseudomonadota</taxon>
        <taxon>Gammaproteobacteria</taxon>
        <taxon>Vibrionales</taxon>
        <taxon>Vibrionaceae</taxon>
        <taxon>Vibrio</taxon>
    </lineage>
</organism>
<gene>
    <name evidence="3" type="ORF">BIY21_04235</name>
</gene>
<comment type="caution">
    <text evidence="3">The sequence shown here is derived from an EMBL/GenBank/DDBJ whole genome shotgun (WGS) entry which is preliminary data.</text>
</comment>
<dbReference type="PANTHER" id="PTHR35561:SF1">
    <property type="entry name" value="RNA 2',3'-CYCLIC PHOSPHODIESTERASE"/>
    <property type="match status" value="1"/>
</dbReference>
<keyword evidence="3" id="KW-0436">Ligase</keyword>
<feature type="short sequence motif" description="HXTX 1" evidence="2">
    <location>
        <begin position="40"/>
        <end position="43"/>
    </location>
</feature>
<evidence type="ECO:0000256" key="2">
    <source>
        <dbReference type="HAMAP-Rule" id="MF_01940"/>
    </source>
</evidence>
<dbReference type="EMBL" id="MJMI01000142">
    <property type="protein sequence ID" value="OLQ85453.1"/>
    <property type="molecule type" value="Genomic_DNA"/>
</dbReference>
<feature type="active site" description="Proton acceptor" evidence="2">
    <location>
        <position position="123"/>
    </location>
</feature>
<sequence>MRVFYALTFTPSSRQAITHLQQKLAAVAKRNQMVDCDNFHITLEFVGEISQDDLERYANVIEQLHVENRYVEVTSIGAFGRGKEKLIWLAVSQETWLMELQQQLAIQLAKLGFEPETRGYIPHITLARHTQLDGHLEPLTMVPQQLQLDTVALMESRRDGKKLRYIPLKKLNL</sequence>
<protein>
    <recommendedName>
        <fullName evidence="2">RNA 2',3'-cyclic phosphodiesterase</fullName>
        <shortName evidence="2">RNA 2',3'-CPDase</shortName>
        <ecNumber evidence="2">3.1.4.58</ecNumber>
    </recommendedName>
</protein>
<feature type="active site" description="Proton donor" evidence="2">
    <location>
        <position position="40"/>
    </location>
</feature>
<keyword evidence="1 2" id="KW-0378">Hydrolase</keyword>
<dbReference type="Proteomes" id="UP000186206">
    <property type="component" value="Unassembled WGS sequence"/>
</dbReference>
<evidence type="ECO:0000256" key="1">
    <source>
        <dbReference type="ARBA" id="ARBA00022801"/>
    </source>
</evidence>
<dbReference type="Pfam" id="PF13563">
    <property type="entry name" value="2_5_RNA_ligase2"/>
    <property type="match status" value="1"/>
</dbReference>
<dbReference type="EC" id="3.1.4.58" evidence="2"/>
<dbReference type="NCBIfam" id="TIGR02258">
    <property type="entry name" value="2_5_ligase"/>
    <property type="match status" value="1"/>
</dbReference>
<comment type="function">
    <text evidence="2">Hydrolyzes RNA 2',3'-cyclic phosphodiester to an RNA 2'-phosphomonoester.</text>
</comment>
<evidence type="ECO:0000313" key="3">
    <source>
        <dbReference type="EMBL" id="OLQ85453.1"/>
    </source>
</evidence>
<reference evidence="3 4" key="1">
    <citation type="submission" date="2016-09" db="EMBL/GenBank/DDBJ databases">
        <title>Genomic Taxonomy of the Vibrionaceae.</title>
        <authorList>
            <person name="Gonzalez-Castillo A."/>
            <person name="Gomez-Gil B."/>
            <person name="Enciso-Ibarra K."/>
        </authorList>
    </citation>
    <scope>NUCLEOTIDE SEQUENCE [LARGE SCALE GENOMIC DNA]</scope>
    <source>
        <strain evidence="3 4">CAIM 1731</strain>
    </source>
</reference>
<keyword evidence="4" id="KW-1185">Reference proteome</keyword>
<dbReference type="InterPro" id="IPR004175">
    <property type="entry name" value="RNA_CPDase"/>
</dbReference>
<dbReference type="GO" id="GO:0016874">
    <property type="term" value="F:ligase activity"/>
    <property type="evidence" value="ECO:0007669"/>
    <property type="project" value="UniProtKB-KW"/>
</dbReference>
<comment type="similarity">
    <text evidence="2">Belongs to the 2H phosphoesterase superfamily. ThpR family.</text>
</comment>
<name>A0ABX3F5T6_9VIBR</name>
<comment type="catalytic activity">
    <reaction evidence="2">
        <text>a 3'-end 2',3'-cyclophospho-ribonucleotide-RNA + H2O = a 3'-end 2'-phospho-ribonucleotide-RNA + H(+)</text>
        <dbReference type="Rhea" id="RHEA:11828"/>
        <dbReference type="Rhea" id="RHEA-COMP:10464"/>
        <dbReference type="Rhea" id="RHEA-COMP:17353"/>
        <dbReference type="ChEBI" id="CHEBI:15377"/>
        <dbReference type="ChEBI" id="CHEBI:15378"/>
        <dbReference type="ChEBI" id="CHEBI:83064"/>
        <dbReference type="ChEBI" id="CHEBI:173113"/>
        <dbReference type="EC" id="3.1.4.58"/>
    </reaction>
</comment>
<proteinExistence type="inferred from homology"/>
<accession>A0ABX3F5T6</accession>
<dbReference type="RefSeq" id="WP_075652333.1">
    <property type="nucleotide sequence ID" value="NZ_AP019658.1"/>
</dbReference>